<feature type="domain" description="Flagellar hook-associated protein 2 C-terminal" evidence="8">
    <location>
        <begin position="324"/>
        <end position="582"/>
    </location>
</feature>
<evidence type="ECO:0000256" key="1">
    <source>
        <dbReference type="ARBA" id="ARBA00009764"/>
    </source>
</evidence>
<evidence type="ECO:0000259" key="8">
    <source>
        <dbReference type="Pfam" id="PF07195"/>
    </source>
</evidence>
<evidence type="ECO:0000256" key="5">
    <source>
        <dbReference type="RuleBase" id="RU362066"/>
    </source>
</evidence>
<reference evidence="10" key="1">
    <citation type="submission" date="2019-01" db="EMBL/GenBank/DDBJ databases">
        <title>Genomic analysis of Salicibibacter sp. NKC3-5.</title>
        <authorList>
            <person name="Oh Y.J."/>
        </authorList>
    </citation>
    <scope>NUCLEOTIDE SEQUENCE [LARGE SCALE GENOMIC DNA]</scope>
    <source>
        <strain evidence="10">NKC3-5</strain>
    </source>
</reference>
<feature type="region of interest" description="Disordered" evidence="6">
    <location>
        <begin position="71"/>
        <end position="93"/>
    </location>
</feature>
<dbReference type="GO" id="GO:0009421">
    <property type="term" value="C:bacterial-type flagellum filament cap"/>
    <property type="evidence" value="ECO:0007669"/>
    <property type="project" value="InterPro"/>
</dbReference>
<dbReference type="Pfam" id="PF07195">
    <property type="entry name" value="FliD_C"/>
    <property type="match status" value="1"/>
</dbReference>
<dbReference type="EMBL" id="CP035485">
    <property type="protein sequence ID" value="QDI91844.1"/>
    <property type="molecule type" value="Genomic_DNA"/>
</dbReference>
<dbReference type="AlphaFoldDB" id="A0A514LJ21"/>
<dbReference type="Proteomes" id="UP000319756">
    <property type="component" value="Chromosome"/>
</dbReference>
<dbReference type="GO" id="GO:0009424">
    <property type="term" value="C:bacterial-type flagellum hook"/>
    <property type="evidence" value="ECO:0007669"/>
    <property type="project" value="UniProtKB-UniRule"/>
</dbReference>
<feature type="domain" description="Flagellar hook-associated protein 2 N-terminal" evidence="7">
    <location>
        <begin position="8"/>
        <end position="105"/>
    </location>
</feature>
<evidence type="ECO:0000256" key="4">
    <source>
        <dbReference type="ARBA" id="ARBA00023143"/>
    </source>
</evidence>
<comment type="subcellular location">
    <subcellularLocation>
        <location evidence="5">Secreted</location>
    </subcellularLocation>
    <subcellularLocation>
        <location evidence="5">Bacterial flagellum</location>
    </subcellularLocation>
</comment>
<proteinExistence type="inferred from homology"/>
<evidence type="ECO:0000256" key="2">
    <source>
        <dbReference type="ARBA" id="ARBA00011255"/>
    </source>
</evidence>
<dbReference type="PANTHER" id="PTHR30288">
    <property type="entry name" value="FLAGELLAR CAP/ASSEMBLY PROTEIN FLID"/>
    <property type="match status" value="1"/>
</dbReference>
<dbReference type="GO" id="GO:0007155">
    <property type="term" value="P:cell adhesion"/>
    <property type="evidence" value="ECO:0007669"/>
    <property type="project" value="InterPro"/>
</dbReference>
<dbReference type="GO" id="GO:0005576">
    <property type="term" value="C:extracellular region"/>
    <property type="evidence" value="ECO:0007669"/>
    <property type="project" value="UniProtKB-SubCell"/>
</dbReference>
<dbReference type="KEGG" id="sale:EPH95_12195"/>
<accession>A0A514LJ21</accession>
<dbReference type="GO" id="GO:0071973">
    <property type="term" value="P:bacterial-type flagellum-dependent cell motility"/>
    <property type="evidence" value="ECO:0007669"/>
    <property type="project" value="TreeGrafter"/>
</dbReference>
<evidence type="ECO:0000256" key="6">
    <source>
        <dbReference type="SAM" id="MobiDB-lite"/>
    </source>
</evidence>
<organism evidence="9 10">
    <name type="scientific">Salicibibacter halophilus</name>
    <dbReference type="NCBI Taxonomy" id="2502791"/>
    <lineage>
        <taxon>Bacteria</taxon>
        <taxon>Bacillati</taxon>
        <taxon>Bacillota</taxon>
        <taxon>Bacilli</taxon>
        <taxon>Bacillales</taxon>
        <taxon>Bacillaceae</taxon>
        <taxon>Salicibibacter</taxon>
    </lineage>
</organism>
<evidence type="ECO:0000256" key="3">
    <source>
        <dbReference type="ARBA" id="ARBA00023054"/>
    </source>
</evidence>
<dbReference type="InterPro" id="IPR040026">
    <property type="entry name" value="FliD"/>
</dbReference>
<keyword evidence="5" id="KW-0964">Secreted</keyword>
<dbReference type="PANTHER" id="PTHR30288:SF0">
    <property type="entry name" value="FLAGELLAR HOOK-ASSOCIATED PROTEIN 2"/>
    <property type="match status" value="1"/>
</dbReference>
<evidence type="ECO:0000259" key="7">
    <source>
        <dbReference type="Pfam" id="PF02465"/>
    </source>
</evidence>
<gene>
    <name evidence="9" type="ORF">EPH95_12195</name>
</gene>
<dbReference type="Pfam" id="PF02465">
    <property type="entry name" value="FliD_N"/>
    <property type="match status" value="1"/>
</dbReference>
<keyword evidence="3" id="KW-0175">Coiled coil</keyword>
<comment type="subunit">
    <text evidence="2 5">Homopentamer.</text>
</comment>
<dbReference type="InterPro" id="IPR010809">
    <property type="entry name" value="FliD_C"/>
</dbReference>
<protein>
    <recommendedName>
        <fullName evidence="5">Flagellar hook-associated protein 2</fullName>
        <shortName evidence="5">HAP2</shortName>
    </recommendedName>
    <alternativeName>
        <fullName evidence="5">Flagellar cap protein</fullName>
    </alternativeName>
</protein>
<evidence type="ECO:0000313" key="9">
    <source>
        <dbReference type="EMBL" id="QDI91844.1"/>
    </source>
</evidence>
<name>A0A514LJ21_9BACI</name>
<keyword evidence="4 5" id="KW-0975">Bacterial flagellum</keyword>
<evidence type="ECO:0000313" key="10">
    <source>
        <dbReference type="Proteomes" id="UP000319756"/>
    </source>
</evidence>
<sequence length="599" mass="67547">MRITGMASGMDIDQMVDDLMRAERMPQDKYVQEQTFKSWQMDAYRELNTMVSAFEQSIFDRLLAPGSFLSRTGTSSDSSLASVTSSSGTGSSQYTLSEVNQLARAAITYSTERISDGDEAFDSSQPLGEVAGLNWEDGTVQTELLRGDGEKESFDFAEETTMNDEHPVIVKVDGVSHTVIRDGDLEGLEKGEVFLDTGNQTLTFAEPVANSARIEVKYVDDDDGRFMYAGAKTFGEAGEELRHQGFITEEDSLQNVLNEFNDSAIGINAFYDSHSDQVSVSRTETGIYNSNGGDEIIFDDGFFTDFLNLQNLDEDHVNYIDQGAQNASFTINGLDTERRSNTFTLDHLTITLHDEFDQHVTVSSSVDTDAIVENITEFVDEYNALLTEVHEKLGERRNRDYPPLTDEQRREMTEHEIELWEEQAQSGLLSQDRQLGNFMGQMRVNLYETINVEGSDIEHLNDLGITTSDDYLERGRLEIDEGKLRSTVEEDPEGAFNFFSQTGAERGIARNLRGTVNGMEEAISREAGGSNGRHQNHQFALGREMNRLDDRIENFDRRLEQAENRYWRQFTAMEQAMSQANSQSEMLYNFMFGNGNQMM</sequence>
<dbReference type="InterPro" id="IPR003481">
    <property type="entry name" value="FliD_N"/>
</dbReference>
<comment type="similarity">
    <text evidence="1 5">Belongs to the FliD family.</text>
</comment>
<keyword evidence="10" id="KW-1185">Reference proteome</keyword>
<comment type="function">
    <text evidence="5">Required for morphogenesis and for the elongation of the flagellar filament by facilitating polymerization of the flagellin monomers at the tip of growing filament. Forms a capping structure, which prevents flagellin subunits (transported through the central channel of the flagellum) from leaking out without polymerization at the distal end.</text>
</comment>